<dbReference type="Proteomes" id="UP000239485">
    <property type="component" value="Unassembled WGS sequence"/>
</dbReference>
<evidence type="ECO:0000313" key="2">
    <source>
        <dbReference type="Proteomes" id="UP000239485"/>
    </source>
</evidence>
<name>A0A2S6IBY2_9ACTN</name>
<evidence type="ECO:0000313" key="1">
    <source>
        <dbReference type="EMBL" id="PPK90202.1"/>
    </source>
</evidence>
<dbReference type="AlphaFoldDB" id="A0A2S6IBY2"/>
<accession>A0A2S6IBY2</accession>
<protein>
    <submittedName>
        <fullName evidence="1">Uncharacterized protein</fullName>
    </submittedName>
</protein>
<comment type="caution">
    <text evidence="1">The sequence shown here is derived from an EMBL/GenBank/DDBJ whole genome shotgun (WGS) entry which is preliminary data.</text>
</comment>
<proteinExistence type="predicted"/>
<dbReference type="OrthoDB" id="3732358at2"/>
<keyword evidence="2" id="KW-1185">Reference proteome</keyword>
<gene>
    <name evidence="1" type="ORF">CLV92_12611</name>
</gene>
<dbReference type="RefSeq" id="WP_104435908.1">
    <property type="nucleotide sequence ID" value="NZ_PTJD01000026.1"/>
</dbReference>
<organism evidence="1 2">
    <name type="scientific">Kineococcus xinjiangensis</name>
    <dbReference type="NCBI Taxonomy" id="512762"/>
    <lineage>
        <taxon>Bacteria</taxon>
        <taxon>Bacillati</taxon>
        <taxon>Actinomycetota</taxon>
        <taxon>Actinomycetes</taxon>
        <taxon>Kineosporiales</taxon>
        <taxon>Kineosporiaceae</taxon>
        <taxon>Kineococcus</taxon>
    </lineage>
</organism>
<reference evidence="1 2" key="1">
    <citation type="submission" date="2018-02" db="EMBL/GenBank/DDBJ databases">
        <title>Genomic Encyclopedia of Archaeal and Bacterial Type Strains, Phase II (KMG-II): from individual species to whole genera.</title>
        <authorList>
            <person name="Goeker M."/>
        </authorList>
    </citation>
    <scope>NUCLEOTIDE SEQUENCE [LARGE SCALE GENOMIC DNA]</scope>
    <source>
        <strain evidence="1 2">DSM 22857</strain>
    </source>
</reference>
<dbReference type="EMBL" id="PTJD01000026">
    <property type="protein sequence ID" value="PPK90202.1"/>
    <property type="molecule type" value="Genomic_DNA"/>
</dbReference>
<sequence>MLRVDHERDAAELARFWAKVVKGPDPMNCWLWVGAIADDGYGRFYLRRDRRVRVVRPNRYVLAAVRRLDLGSVEVAEHAVCDVPLCVRVAGDETDHIWASTQAANLQRMLNRARGGGEWWQHRWRGGDRASIAARSRALRDAVRAGWDADAVRAALDAPMPGQGILDLFDHA</sequence>